<proteinExistence type="predicted"/>
<dbReference type="InterPro" id="IPR036249">
    <property type="entry name" value="Thioredoxin-like_sf"/>
</dbReference>
<keyword evidence="1" id="KW-1133">Transmembrane helix</keyword>
<dbReference type="eggNOG" id="COG0526">
    <property type="taxonomic scope" value="Bacteria"/>
</dbReference>
<organism evidence="2 3">
    <name type="scientific">Psychroflexus torquis (strain ATCC 700755 / CIP 106069 / ACAM 623)</name>
    <dbReference type="NCBI Taxonomy" id="313595"/>
    <lineage>
        <taxon>Bacteria</taxon>
        <taxon>Pseudomonadati</taxon>
        <taxon>Bacteroidota</taxon>
        <taxon>Flavobacteriia</taxon>
        <taxon>Flavobacteriales</taxon>
        <taxon>Flavobacteriaceae</taxon>
        <taxon>Psychroflexus</taxon>
    </lineage>
</organism>
<feature type="transmembrane region" description="Helical" evidence="1">
    <location>
        <begin position="12"/>
        <end position="35"/>
    </location>
</feature>
<keyword evidence="1" id="KW-0472">Membrane</keyword>
<dbReference type="SUPFAM" id="SSF52833">
    <property type="entry name" value="Thioredoxin-like"/>
    <property type="match status" value="1"/>
</dbReference>
<dbReference type="Gene3D" id="3.40.30.10">
    <property type="entry name" value="Glutaredoxin"/>
    <property type="match status" value="1"/>
</dbReference>
<sequence>MLNKQEDCLGLIALICLNLTINNYILIKIIIFLFFSSSIFSQPAEKNDSILFSQMLELYHDEFQAKSEADFNLGNHNSTNNYFDSLVSHKLKGTILDNFRVYSINNKINHLYDFKKPLYIMSYASWCVPSNGETEALKQLIDTHGDWMDFVLIMWDTKEDAILFSKQFHTKIKVLYVDELYNTETKTIKMLKHKLGLPISITLSQDKTILNIRSNKQVHPSVDEEIATKICLKSMKKDILDLKKYENL</sequence>
<keyword evidence="1" id="KW-0812">Transmembrane</keyword>
<protein>
    <submittedName>
        <fullName evidence="2">Thioredoxin-like protein</fullName>
    </submittedName>
</protein>
<reference evidence="2" key="1">
    <citation type="submission" date="2006-03" db="EMBL/GenBank/DDBJ databases">
        <authorList>
            <person name="Bowman J."/>
            <person name="Ferriera S."/>
            <person name="Johnson J."/>
            <person name="Kravitz S."/>
            <person name="Halpern A."/>
            <person name="Remington K."/>
            <person name="Beeson K."/>
            <person name="Tran B."/>
            <person name="Rogers Y.-H."/>
            <person name="Friedman R."/>
            <person name="Venter J.C."/>
        </authorList>
    </citation>
    <scope>NUCLEOTIDE SEQUENCE [LARGE SCALE GENOMIC DNA]</scope>
    <source>
        <strain evidence="2">ATCC 700755</strain>
    </source>
</reference>
<dbReference type="KEGG" id="ptq:P700755_003896"/>
<dbReference type="Proteomes" id="UP000008514">
    <property type="component" value="Chromosome"/>
</dbReference>
<dbReference type="HOGENOM" id="CLU_097920_0_0_10"/>
<evidence type="ECO:0000313" key="2">
    <source>
        <dbReference type="EMBL" id="AFU70469.1"/>
    </source>
</evidence>
<gene>
    <name evidence="2" type="ordered locus">P700755_003896</name>
</gene>
<accession>K4IJG3</accession>
<evidence type="ECO:0000313" key="3">
    <source>
        <dbReference type="Proteomes" id="UP000008514"/>
    </source>
</evidence>
<reference evidence="2" key="2">
    <citation type="submission" date="2012-09" db="EMBL/GenBank/DDBJ databases">
        <title>The complete sequence of Psychroflexus torquis an extreme psychrophile from sea-ice that is stimulated by light.</title>
        <authorList>
            <person name="Feng S."/>
            <person name="Powell S.M."/>
            <person name="Bowman J.P."/>
        </authorList>
    </citation>
    <scope>NUCLEOTIDE SEQUENCE [LARGE SCALE GENOMIC DNA]</scope>
    <source>
        <strain evidence="2">ATCC 700755</strain>
    </source>
</reference>
<dbReference type="EMBL" id="CP003879">
    <property type="protein sequence ID" value="AFU70469.1"/>
    <property type="molecule type" value="Genomic_DNA"/>
</dbReference>
<evidence type="ECO:0000256" key="1">
    <source>
        <dbReference type="SAM" id="Phobius"/>
    </source>
</evidence>
<dbReference type="STRING" id="313595.P700755_003896"/>
<name>K4IJG3_PSYTT</name>
<dbReference type="AlphaFoldDB" id="K4IJG3"/>
<keyword evidence="3" id="KW-1185">Reference proteome</keyword>